<dbReference type="AlphaFoldDB" id="A0A7J6MLC5"/>
<protein>
    <submittedName>
        <fullName evidence="1">Uncharacterized protein</fullName>
    </submittedName>
</protein>
<gene>
    <name evidence="1" type="ORF">FOL47_000729</name>
</gene>
<evidence type="ECO:0000313" key="2">
    <source>
        <dbReference type="Proteomes" id="UP000591131"/>
    </source>
</evidence>
<organism evidence="1 2">
    <name type="scientific">Perkinsus chesapeaki</name>
    <name type="common">Clam parasite</name>
    <name type="synonym">Perkinsus andrewsi</name>
    <dbReference type="NCBI Taxonomy" id="330153"/>
    <lineage>
        <taxon>Eukaryota</taxon>
        <taxon>Sar</taxon>
        <taxon>Alveolata</taxon>
        <taxon>Perkinsozoa</taxon>
        <taxon>Perkinsea</taxon>
        <taxon>Perkinsida</taxon>
        <taxon>Perkinsidae</taxon>
        <taxon>Perkinsus</taxon>
    </lineage>
</organism>
<dbReference type="EMBL" id="JAAPAO010000114">
    <property type="protein sequence ID" value="KAF4672284.1"/>
    <property type="molecule type" value="Genomic_DNA"/>
</dbReference>
<reference evidence="1 2" key="1">
    <citation type="submission" date="2020-04" db="EMBL/GenBank/DDBJ databases">
        <title>Perkinsus chesapeaki whole genome sequence.</title>
        <authorList>
            <person name="Bogema D.R."/>
        </authorList>
    </citation>
    <scope>NUCLEOTIDE SEQUENCE [LARGE SCALE GENOMIC DNA]</scope>
    <source>
        <strain evidence="1">ATCC PRA-425</strain>
    </source>
</reference>
<keyword evidence="2" id="KW-1185">Reference proteome</keyword>
<evidence type="ECO:0000313" key="1">
    <source>
        <dbReference type="EMBL" id="KAF4672284.1"/>
    </source>
</evidence>
<sequence length="231" mass="25674">MSRLRVVLSVVNEVLGKGHFSRREMFKLTGNLGFDPLLQQPVERAIADAIRSTTGAVGASWDDMVSLDNNQFEPLQELLKWTRELCMTLEECKHYSILNGVSNGNPIVLYVATDASLVGGGFVMKVAADCVAGVSQNLVNLRQECLRWSKTQQNWHSNRRELYVILKALQAVSDLVASCKSVCIRKCIVFKVYLACDNKPSVNWLVRSTAGAVSRSKAWERRALSRVGLAD</sequence>
<dbReference type="Proteomes" id="UP000591131">
    <property type="component" value="Unassembled WGS sequence"/>
</dbReference>
<proteinExistence type="predicted"/>
<accession>A0A7J6MLC5</accession>
<comment type="caution">
    <text evidence="1">The sequence shown here is derived from an EMBL/GenBank/DDBJ whole genome shotgun (WGS) entry which is preliminary data.</text>
</comment>
<dbReference type="OrthoDB" id="7477527at2759"/>
<name>A0A7J6MLC5_PERCH</name>